<feature type="compositionally biased region" description="Polar residues" evidence="1">
    <location>
        <begin position="1"/>
        <end position="12"/>
    </location>
</feature>
<evidence type="ECO:0000256" key="1">
    <source>
        <dbReference type="SAM" id="MobiDB-lite"/>
    </source>
</evidence>
<proteinExistence type="predicted"/>
<accession>A0ABY4D286</accession>
<gene>
    <name evidence="2" type="ORF">MTX78_05950</name>
</gene>
<dbReference type="RefSeq" id="WP_243800778.1">
    <property type="nucleotide sequence ID" value="NZ_CP094669.1"/>
</dbReference>
<feature type="region of interest" description="Disordered" evidence="1">
    <location>
        <begin position="1"/>
        <end position="22"/>
    </location>
</feature>
<reference evidence="2 3" key="1">
    <citation type="submission" date="2022-03" db="EMBL/GenBank/DDBJ databases">
        <title>Hymenobactersp. isolated from the air.</title>
        <authorList>
            <person name="Won M."/>
            <person name="Kwon S.-W."/>
        </authorList>
    </citation>
    <scope>NUCLEOTIDE SEQUENCE [LARGE SCALE GENOMIC DNA]</scope>
    <source>
        <strain evidence="2 3">KACC 21982</strain>
    </source>
</reference>
<evidence type="ECO:0000313" key="2">
    <source>
        <dbReference type="EMBL" id="UOG76137.1"/>
    </source>
</evidence>
<name>A0ABY4D286_9BACT</name>
<dbReference type="Proteomes" id="UP000831113">
    <property type="component" value="Chromosome"/>
</dbReference>
<keyword evidence="3" id="KW-1185">Reference proteome</keyword>
<protein>
    <submittedName>
        <fullName evidence="2">Uncharacterized protein</fullName>
    </submittedName>
</protein>
<dbReference type="EMBL" id="CP094669">
    <property type="protein sequence ID" value="UOG76137.1"/>
    <property type="molecule type" value="Genomic_DNA"/>
</dbReference>
<sequence>METHSSNTNSHTVPPADTAGEEISIDEAKAWTAAYQEVHPEGLKSVFFSASVFQKLFEQTNATGIRIYNATRPDGQECFILVGATEGNDLTDEGSRVFDKGRVCPDNCLDSPLNHN</sequence>
<organism evidence="2 3">
    <name type="scientific">Hymenobacter tibetensis</name>
    <dbReference type="NCBI Taxonomy" id="497967"/>
    <lineage>
        <taxon>Bacteria</taxon>
        <taxon>Pseudomonadati</taxon>
        <taxon>Bacteroidota</taxon>
        <taxon>Cytophagia</taxon>
        <taxon>Cytophagales</taxon>
        <taxon>Hymenobacteraceae</taxon>
        <taxon>Hymenobacter</taxon>
    </lineage>
</organism>
<evidence type="ECO:0000313" key="3">
    <source>
        <dbReference type="Proteomes" id="UP000831113"/>
    </source>
</evidence>